<dbReference type="SMART" id="SM00267">
    <property type="entry name" value="GGDEF"/>
    <property type="match status" value="1"/>
</dbReference>
<feature type="transmembrane region" description="Helical" evidence="2">
    <location>
        <begin position="185"/>
        <end position="206"/>
    </location>
</feature>
<dbReference type="InterPro" id="IPR029787">
    <property type="entry name" value="Nucleotide_cyclase"/>
</dbReference>
<dbReference type="GO" id="GO:0003824">
    <property type="term" value="F:catalytic activity"/>
    <property type="evidence" value="ECO:0007669"/>
    <property type="project" value="UniProtKB-ARBA"/>
</dbReference>
<dbReference type="EMBL" id="FNFX01000003">
    <property type="protein sequence ID" value="SDK51124.1"/>
    <property type="molecule type" value="Genomic_DNA"/>
</dbReference>
<dbReference type="Gene3D" id="3.30.70.270">
    <property type="match status" value="1"/>
</dbReference>
<keyword evidence="2" id="KW-0812">Transmembrane</keyword>
<dbReference type="NCBIfam" id="TIGR00254">
    <property type="entry name" value="GGDEF"/>
    <property type="match status" value="1"/>
</dbReference>
<dbReference type="Proteomes" id="UP000198629">
    <property type="component" value="Unassembled WGS sequence"/>
</dbReference>
<accession>A0A1G9CI27</accession>
<dbReference type="InterPro" id="IPR052163">
    <property type="entry name" value="DGC-Regulatory_Protein"/>
</dbReference>
<keyword evidence="2" id="KW-0472">Membrane</keyword>
<sequence length="393" mass="45086">MSMVWGMFNYKRRILIPLIIAVIILCTSMTWLFIAMYQLVHFSEQKDQVDRQRYNIAALGKAITNAESGQRGYLLTGNTLFLDTLEQGRAETFNVIAHVEQESTGFNAVHTELQALQRLVHRKFDSMDQGIQVQLRAGSYAAHLSVSKDKGRELMTQINIRLRELDGMLAELRAKFEREIRERMIAAVIGAMLLCLLIILVLLFSYRNTTQLLEQVWQSQAVTKKLSHQADHDLLTDLPNRRSVYEHLNNIYDVSRHDSKPFAIFFMDLDGFKQVNDQYGHEVGDALLVEVANMFRKVLRQTDFLARQGGDEFVLVVSSYLYRMELVQLAQRLIQLFSRPVMVKNQPLNIGVSIGIAEYPHHGKQVKQLLHAADKAMYASKKKGKNCYSFEGE</sequence>
<evidence type="ECO:0000259" key="3">
    <source>
        <dbReference type="PROSITE" id="PS50887"/>
    </source>
</evidence>
<dbReference type="FunFam" id="3.30.70.270:FF:000001">
    <property type="entry name" value="Diguanylate cyclase domain protein"/>
    <property type="match status" value="1"/>
</dbReference>
<organism evidence="4 5">
    <name type="scientific">Methylophilus rhizosphaerae</name>
    <dbReference type="NCBI Taxonomy" id="492660"/>
    <lineage>
        <taxon>Bacteria</taxon>
        <taxon>Pseudomonadati</taxon>
        <taxon>Pseudomonadota</taxon>
        <taxon>Betaproteobacteria</taxon>
        <taxon>Nitrosomonadales</taxon>
        <taxon>Methylophilaceae</taxon>
        <taxon>Methylophilus</taxon>
    </lineage>
</organism>
<dbReference type="CDD" id="cd19410">
    <property type="entry name" value="HK9-like_sensor"/>
    <property type="match status" value="1"/>
</dbReference>
<evidence type="ECO:0000256" key="2">
    <source>
        <dbReference type="SAM" id="Phobius"/>
    </source>
</evidence>
<name>A0A1G9CI27_9PROT</name>
<dbReference type="InterPro" id="IPR007891">
    <property type="entry name" value="CHASE3"/>
</dbReference>
<dbReference type="SUPFAM" id="SSF55073">
    <property type="entry name" value="Nucleotide cyclase"/>
    <property type="match status" value="1"/>
</dbReference>
<keyword evidence="2" id="KW-1133">Transmembrane helix</keyword>
<evidence type="ECO:0000313" key="4">
    <source>
        <dbReference type="EMBL" id="SDK51124.1"/>
    </source>
</evidence>
<dbReference type="RefSeq" id="WP_245652704.1">
    <property type="nucleotide sequence ID" value="NZ_FNFX01000003.1"/>
</dbReference>
<dbReference type="InterPro" id="IPR000160">
    <property type="entry name" value="GGDEF_dom"/>
</dbReference>
<dbReference type="AlphaFoldDB" id="A0A1G9CI27"/>
<feature type="domain" description="GGDEF" evidence="3">
    <location>
        <begin position="260"/>
        <end position="393"/>
    </location>
</feature>
<proteinExistence type="predicted"/>
<dbReference type="CDD" id="cd01949">
    <property type="entry name" value="GGDEF"/>
    <property type="match status" value="1"/>
</dbReference>
<reference evidence="5" key="1">
    <citation type="submission" date="2016-10" db="EMBL/GenBank/DDBJ databases">
        <authorList>
            <person name="Varghese N."/>
            <person name="Submissions S."/>
        </authorList>
    </citation>
    <scope>NUCLEOTIDE SEQUENCE [LARGE SCALE GENOMIC DNA]</scope>
    <source>
        <strain evidence="5">CBMB127</strain>
    </source>
</reference>
<dbReference type="InterPro" id="IPR043128">
    <property type="entry name" value="Rev_trsase/Diguanyl_cyclase"/>
</dbReference>
<keyword evidence="1" id="KW-0175">Coiled coil</keyword>
<dbReference type="PROSITE" id="PS50887">
    <property type="entry name" value="GGDEF"/>
    <property type="match status" value="1"/>
</dbReference>
<dbReference type="Pfam" id="PF00990">
    <property type="entry name" value="GGDEF"/>
    <property type="match status" value="1"/>
</dbReference>
<protein>
    <submittedName>
        <fullName evidence="4">Diguanylate cyclase (GGDEF) domain-containing protein</fullName>
    </submittedName>
</protein>
<evidence type="ECO:0000256" key="1">
    <source>
        <dbReference type="SAM" id="Coils"/>
    </source>
</evidence>
<dbReference type="PANTHER" id="PTHR46663">
    <property type="entry name" value="DIGUANYLATE CYCLASE DGCT-RELATED"/>
    <property type="match status" value="1"/>
</dbReference>
<evidence type="ECO:0000313" key="5">
    <source>
        <dbReference type="Proteomes" id="UP000198629"/>
    </source>
</evidence>
<feature type="transmembrane region" description="Helical" evidence="2">
    <location>
        <begin position="14"/>
        <end position="37"/>
    </location>
</feature>
<feature type="coiled-coil region" evidence="1">
    <location>
        <begin position="155"/>
        <end position="182"/>
    </location>
</feature>
<gene>
    <name evidence="4" type="ORF">SAMN05192566_1460</name>
</gene>
<dbReference type="STRING" id="492660.SAMN05192566_1460"/>
<dbReference type="Pfam" id="PF05227">
    <property type="entry name" value="CHASE3"/>
    <property type="match status" value="1"/>
</dbReference>
<keyword evidence="5" id="KW-1185">Reference proteome</keyword>
<dbReference type="PANTHER" id="PTHR46663:SF2">
    <property type="entry name" value="GGDEF DOMAIN-CONTAINING PROTEIN"/>
    <property type="match status" value="1"/>
</dbReference>